<organism evidence="1 2">
    <name type="scientific">Vaccinium darrowii</name>
    <dbReference type="NCBI Taxonomy" id="229202"/>
    <lineage>
        <taxon>Eukaryota</taxon>
        <taxon>Viridiplantae</taxon>
        <taxon>Streptophyta</taxon>
        <taxon>Embryophyta</taxon>
        <taxon>Tracheophyta</taxon>
        <taxon>Spermatophyta</taxon>
        <taxon>Magnoliopsida</taxon>
        <taxon>eudicotyledons</taxon>
        <taxon>Gunneridae</taxon>
        <taxon>Pentapetalae</taxon>
        <taxon>asterids</taxon>
        <taxon>Ericales</taxon>
        <taxon>Ericaceae</taxon>
        <taxon>Vaccinioideae</taxon>
        <taxon>Vaccinieae</taxon>
        <taxon>Vaccinium</taxon>
    </lineage>
</organism>
<name>A0ACB7ZNQ7_9ERIC</name>
<keyword evidence="2" id="KW-1185">Reference proteome</keyword>
<reference evidence="1 2" key="1">
    <citation type="journal article" date="2021" name="Hortic Res">
        <title>High-quality reference genome and annotation aids understanding of berry development for evergreen blueberry (Vaccinium darrowii).</title>
        <authorList>
            <person name="Yu J."/>
            <person name="Hulse-Kemp A.M."/>
            <person name="Babiker E."/>
            <person name="Staton M."/>
        </authorList>
    </citation>
    <scope>NUCLEOTIDE SEQUENCE [LARGE SCALE GENOMIC DNA]</scope>
    <source>
        <strain evidence="2">cv. NJ 8807/NJ 8810</strain>
        <tissue evidence="1">Young leaf</tissue>
    </source>
</reference>
<protein>
    <submittedName>
        <fullName evidence="1">Uncharacterized protein</fullName>
    </submittedName>
</protein>
<proteinExistence type="predicted"/>
<evidence type="ECO:0000313" key="1">
    <source>
        <dbReference type="EMBL" id="KAH7867255.1"/>
    </source>
</evidence>
<dbReference type="EMBL" id="CM037159">
    <property type="protein sequence ID" value="KAH7867255.1"/>
    <property type="molecule type" value="Genomic_DNA"/>
</dbReference>
<sequence length="241" mass="26063">MEGKKYADLSQSKCTILDSNSITSTSLTLQSVRGIFAITGCVTILCLLVYLAKYIYENRDNLKIILDSNTTTWSRLSAICKHWDQRYLSSFAFSMEKLNDAGGKSQLGETPLRNSNSVGMASTPSEEEFYDATDEAVDPNSEGGYQECDVELIIGCGDGYCECDNQTCADNCKHTLEGNGTVFVMSAMCVPGTQNCICHIISYFDVPYENRCAVKSTAPAPAPAPALAPTPAPAPAPFLGR</sequence>
<accession>A0ACB7ZNQ7</accession>
<evidence type="ECO:0000313" key="2">
    <source>
        <dbReference type="Proteomes" id="UP000828048"/>
    </source>
</evidence>
<dbReference type="Proteomes" id="UP000828048">
    <property type="component" value="Chromosome 9"/>
</dbReference>
<gene>
    <name evidence="1" type="ORF">Vadar_030966</name>
</gene>
<comment type="caution">
    <text evidence="1">The sequence shown here is derived from an EMBL/GenBank/DDBJ whole genome shotgun (WGS) entry which is preliminary data.</text>
</comment>